<reference evidence="1" key="1">
    <citation type="submission" date="2019-04" db="EMBL/GenBank/DDBJ databases">
        <title>Evolution of Biomass-Degrading Anaerobic Consortia Revealed by Metagenomics.</title>
        <authorList>
            <person name="Peng X."/>
        </authorList>
    </citation>
    <scope>NUCLEOTIDE SEQUENCE</scope>
    <source>
        <strain evidence="1">SIG141</strain>
    </source>
</reference>
<evidence type="ECO:0000313" key="1">
    <source>
        <dbReference type="EMBL" id="MBE6265465.1"/>
    </source>
</evidence>
<gene>
    <name evidence="1" type="ORF">E7102_03185</name>
</gene>
<dbReference type="Proteomes" id="UP000763088">
    <property type="component" value="Unassembled WGS sequence"/>
</dbReference>
<name>A0A928BT55_XYLRU</name>
<dbReference type="InterPro" id="IPR025905">
    <property type="entry name" value="NVEALA"/>
</dbReference>
<protein>
    <recommendedName>
        <fullName evidence="3">NVEALA protein</fullName>
    </recommendedName>
</protein>
<dbReference type="Pfam" id="PF14055">
    <property type="entry name" value="NVEALA"/>
    <property type="match status" value="1"/>
</dbReference>
<accession>A0A928BT55</accession>
<sequence length="126" mass="14014">MKSKVIFSFLFVSICLLCLYSMRESRNNTSQLMLANIEALAQPESGGSSSSCAKSRYEQYRASGRCSICGYRPYFSGTVYWCEATINSNSCKEGDDGYLYPCRCNKGQPASSYGNIVDKTCPKIKK</sequence>
<evidence type="ECO:0008006" key="3">
    <source>
        <dbReference type="Google" id="ProtNLM"/>
    </source>
</evidence>
<dbReference type="EMBL" id="SUYD01000003">
    <property type="protein sequence ID" value="MBE6265465.1"/>
    <property type="molecule type" value="Genomic_DNA"/>
</dbReference>
<dbReference type="AlphaFoldDB" id="A0A928BT55"/>
<evidence type="ECO:0000313" key="2">
    <source>
        <dbReference type="Proteomes" id="UP000763088"/>
    </source>
</evidence>
<organism evidence="1 2">
    <name type="scientific">Xylanibacter ruminicola</name>
    <name type="common">Prevotella ruminicola</name>
    <dbReference type="NCBI Taxonomy" id="839"/>
    <lineage>
        <taxon>Bacteria</taxon>
        <taxon>Pseudomonadati</taxon>
        <taxon>Bacteroidota</taxon>
        <taxon>Bacteroidia</taxon>
        <taxon>Bacteroidales</taxon>
        <taxon>Prevotellaceae</taxon>
        <taxon>Xylanibacter</taxon>
    </lineage>
</organism>
<proteinExistence type="predicted"/>
<comment type="caution">
    <text evidence="1">The sequence shown here is derived from an EMBL/GenBank/DDBJ whole genome shotgun (WGS) entry which is preliminary data.</text>
</comment>